<accession>A0ABV6NBY5</accession>
<keyword evidence="2" id="KW-1185">Reference proteome</keyword>
<dbReference type="Proteomes" id="UP001589833">
    <property type="component" value="Unassembled WGS sequence"/>
</dbReference>
<protein>
    <submittedName>
        <fullName evidence="1">DUF3906 family protein</fullName>
    </submittedName>
</protein>
<reference evidence="1 2" key="1">
    <citation type="submission" date="2024-09" db="EMBL/GenBank/DDBJ databases">
        <authorList>
            <person name="Sun Q."/>
            <person name="Mori K."/>
        </authorList>
    </citation>
    <scope>NUCLEOTIDE SEQUENCE [LARGE SCALE GENOMIC DNA]</scope>
    <source>
        <strain evidence="1 2">NCAIM B.02301</strain>
    </source>
</reference>
<comment type="caution">
    <text evidence="1">The sequence shown here is derived from an EMBL/GenBank/DDBJ whole genome shotgun (WGS) entry which is preliminary data.</text>
</comment>
<dbReference type="Pfam" id="PF13046">
    <property type="entry name" value="DUF3906"/>
    <property type="match status" value="1"/>
</dbReference>
<dbReference type="InterPro" id="IPR024998">
    <property type="entry name" value="DUF3906"/>
</dbReference>
<evidence type="ECO:0000313" key="2">
    <source>
        <dbReference type="Proteomes" id="UP001589833"/>
    </source>
</evidence>
<sequence length="66" mass="7602">MMYLYRFEVELEVKMLHVVVAANDQETAFVAAEEEVEKNFLKLPTISSITLLEKKPIRKTAGFVIE</sequence>
<dbReference type="RefSeq" id="WP_390185872.1">
    <property type="nucleotide sequence ID" value="NZ_JAQQWT010000003.1"/>
</dbReference>
<proteinExistence type="predicted"/>
<dbReference type="EMBL" id="JBHLTR010000004">
    <property type="protein sequence ID" value="MFC0558159.1"/>
    <property type="molecule type" value="Genomic_DNA"/>
</dbReference>
<evidence type="ECO:0000313" key="1">
    <source>
        <dbReference type="EMBL" id="MFC0558159.1"/>
    </source>
</evidence>
<gene>
    <name evidence="1" type="ORF">ACFFH4_03745</name>
</gene>
<organism evidence="1 2">
    <name type="scientific">Halalkalibacter alkalisediminis</name>
    <dbReference type="NCBI Taxonomy" id="935616"/>
    <lineage>
        <taxon>Bacteria</taxon>
        <taxon>Bacillati</taxon>
        <taxon>Bacillota</taxon>
        <taxon>Bacilli</taxon>
        <taxon>Bacillales</taxon>
        <taxon>Bacillaceae</taxon>
        <taxon>Halalkalibacter</taxon>
    </lineage>
</organism>
<name>A0ABV6NBY5_9BACI</name>